<protein>
    <submittedName>
        <fullName evidence="1">Uncharacterized protein</fullName>
    </submittedName>
</protein>
<comment type="caution">
    <text evidence="1">The sequence shown here is derived from an EMBL/GenBank/DDBJ whole genome shotgun (WGS) entry which is preliminary data.</text>
</comment>
<evidence type="ECO:0000313" key="1">
    <source>
        <dbReference type="EMBL" id="GBP20235.1"/>
    </source>
</evidence>
<dbReference type="Proteomes" id="UP000299102">
    <property type="component" value="Unassembled WGS sequence"/>
</dbReference>
<dbReference type="AlphaFoldDB" id="A0A4C1U1K7"/>
<evidence type="ECO:0000313" key="2">
    <source>
        <dbReference type="Proteomes" id="UP000299102"/>
    </source>
</evidence>
<proteinExistence type="predicted"/>
<accession>A0A4C1U1K7</accession>
<reference evidence="1 2" key="1">
    <citation type="journal article" date="2019" name="Commun. Biol.">
        <title>The bagworm genome reveals a unique fibroin gene that provides high tensile strength.</title>
        <authorList>
            <person name="Kono N."/>
            <person name="Nakamura H."/>
            <person name="Ohtoshi R."/>
            <person name="Tomita M."/>
            <person name="Numata K."/>
            <person name="Arakawa K."/>
        </authorList>
    </citation>
    <scope>NUCLEOTIDE SEQUENCE [LARGE SCALE GENOMIC DNA]</scope>
</reference>
<sequence length="67" mass="7537">MSRGTNGTTFNKLPRLRRARVRHHMLVIGTRSPHLEARLARAGADKVPQESPIMRLTPACVRVSSYN</sequence>
<gene>
    <name evidence="1" type="ORF">EVAR_82108_1</name>
</gene>
<name>A0A4C1U1K7_EUMVA</name>
<dbReference type="EMBL" id="BGZK01000116">
    <property type="protein sequence ID" value="GBP20235.1"/>
    <property type="molecule type" value="Genomic_DNA"/>
</dbReference>
<keyword evidence="2" id="KW-1185">Reference proteome</keyword>
<organism evidence="1 2">
    <name type="scientific">Eumeta variegata</name>
    <name type="common">Bagworm moth</name>
    <name type="synonym">Eumeta japonica</name>
    <dbReference type="NCBI Taxonomy" id="151549"/>
    <lineage>
        <taxon>Eukaryota</taxon>
        <taxon>Metazoa</taxon>
        <taxon>Ecdysozoa</taxon>
        <taxon>Arthropoda</taxon>
        <taxon>Hexapoda</taxon>
        <taxon>Insecta</taxon>
        <taxon>Pterygota</taxon>
        <taxon>Neoptera</taxon>
        <taxon>Endopterygota</taxon>
        <taxon>Lepidoptera</taxon>
        <taxon>Glossata</taxon>
        <taxon>Ditrysia</taxon>
        <taxon>Tineoidea</taxon>
        <taxon>Psychidae</taxon>
        <taxon>Oiketicinae</taxon>
        <taxon>Eumeta</taxon>
    </lineage>
</organism>